<protein>
    <submittedName>
        <fullName evidence="2">Uncharacterized protein</fullName>
    </submittedName>
</protein>
<organism evidence="2">
    <name type="scientific">Lygus hesperus</name>
    <name type="common">Western plant bug</name>
    <dbReference type="NCBI Taxonomy" id="30085"/>
    <lineage>
        <taxon>Eukaryota</taxon>
        <taxon>Metazoa</taxon>
        <taxon>Ecdysozoa</taxon>
        <taxon>Arthropoda</taxon>
        <taxon>Hexapoda</taxon>
        <taxon>Insecta</taxon>
        <taxon>Pterygota</taxon>
        <taxon>Neoptera</taxon>
        <taxon>Paraneoptera</taxon>
        <taxon>Hemiptera</taxon>
        <taxon>Heteroptera</taxon>
        <taxon>Panheteroptera</taxon>
        <taxon>Cimicomorpha</taxon>
        <taxon>Miridae</taxon>
        <taxon>Mirini</taxon>
        <taxon>Lygus</taxon>
    </lineage>
</organism>
<accession>A0A146KLU9</accession>
<feature type="compositionally biased region" description="Polar residues" evidence="1">
    <location>
        <begin position="91"/>
        <end position="104"/>
    </location>
</feature>
<dbReference type="EMBL" id="GDHC01021211">
    <property type="protein sequence ID" value="JAP97417.1"/>
    <property type="molecule type" value="Transcribed_RNA"/>
</dbReference>
<proteinExistence type="predicted"/>
<evidence type="ECO:0000313" key="2">
    <source>
        <dbReference type="EMBL" id="JAP97417.1"/>
    </source>
</evidence>
<evidence type="ECO:0000256" key="1">
    <source>
        <dbReference type="SAM" id="MobiDB-lite"/>
    </source>
</evidence>
<reference evidence="2" key="1">
    <citation type="journal article" date="2016" name="Gigascience">
        <title>De novo construction of an expanded transcriptome assembly for the western tarnished plant bug, Lygus hesperus.</title>
        <authorList>
            <person name="Tassone E.E."/>
            <person name="Geib S.M."/>
            <person name="Hall B."/>
            <person name="Fabrick J.A."/>
            <person name="Brent C.S."/>
            <person name="Hull J.J."/>
        </authorList>
    </citation>
    <scope>NUCLEOTIDE SEQUENCE</scope>
</reference>
<name>A0A146KLU9_LYGHE</name>
<sequence length="112" mass="12494">MTTNVDIEPLSWIDVCVNKYRNEHAKFSESFANQHKDKGTLVDFACSDDLQYIVLVGVYKIHDNFASSMNVDETNNTVSIKSTRIGKKKASSVSSTQKTNTAQGVSRKDFVV</sequence>
<feature type="region of interest" description="Disordered" evidence="1">
    <location>
        <begin position="85"/>
        <end position="112"/>
    </location>
</feature>
<dbReference type="AlphaFoldDB" id="A0A146KLU9"/>
<gene>
    <name evidence="2" type="ORF">g.49650</name>
</gene>